<organism evidence="2">
    <name type="scientific">Rothia mucilaginosa</name>
    <dbReference type="NCBI Taxonomy" id="43675"/>
    <lineage>
        <taxon>Bacteria</taxon>
        <taxon>Bacillati</taxon>
        <taxon>Actinomycetota</taxon>
        <taxon>Actinomycetes</taxon>
        <taxon>Micrococcales</taxon>
        <taxon>Micrococcaceae</taxon>
        <taxon>Rothia</taxon>
    </lineage>
</organism>
<dbReference type="CDD" id="cd02976">
    <property type="entry name" value="NrdH"/>
    <property type="match status" value="1"/>
</dbReference>
<dbReference type="GO" id="GO:0045454">
    <property type="term" value="P:cell redox homeostasis"/>
    <property type="evidence" value="ECO:0007669"/>
    <property type="project" value="TreeGrafter"/>
</dbReference>
<dbReference type="RefSeq" id="WP_060824126.1">
    <property type="nucleotide sequence ID" value="NZ_AP014938.1"/>
</dbReference>
<dbReference type="InterPro" id="IPR051548">
    <property type="entry name" value="Grx-like_ET"/>
</dbReference>
<dbReference type="SUPFAM" id="SSF52833">
    <property type="entry name" value="Thioredoxin-like"/>
    <property type="match status" value="1"/>
</dbReference>
<evidence type="ECO:0000313" key="3">
    <source>
        <dbReference type="Proteomes" id="UP000066203"/>
    </source>
</evidence>
<dbReference type="InterPro" id="IPR036249">
    <property type="entry name" value="Thioredoxin-like_sf"/>
</dbReference>
<dbReference type="GO" id="GO:0009055">
    <property type="term" value="F:electron transfer activity"/>
    <property type="evidence" value="ECO:0007669"/>
    <property type="project" value="TreeGrafter"/>
</dbReference>
<dbReference type="Gene3D" id="3.40.30.10">
    <property type="entry name" value="Glutaredoxin"/>
    <property type="match status" value="1"/>
</dbReference>
<dbReference type="PATRIC" id="fig|43675.28.peg.784"/>
<dbReference type="AlphaFoldDB" id="A0A0K2RYV2"/>
<evidence type="ECO:0000313" key="2">
    <source>
        <dbReference type="EMBL" id="BAS20013.1"/>
    </source>
</evidence>
<dbReference type="InterPro" id="IPR002109">
    <property type="entry name" value="Glutaredoxin"/>
</dbReference>
<feature type="domain" description="Glutaredoxin" evidence="1">
    <location>
        <begin position="21"/>
        <end position="80"/>
    </location>
</feature>
<dbReference type="InterPro" id="IPR017937">
    <property type="entry name" value="Thioredoxin_CS"/>
</dbReference>
<name>A0A0K2RYV2_9MICC</name>
<dbReference type="PROSITE" id="PS51354">
    <property type="entry name" value="GLUTAREDOXIN_2"/>
    <property type="match status" value="1"/>
</dbReference>
<sequence>MFERQQSDQQKAREVMKDGGVVIYWRPGCPYCEALDSKLGELGDHATWVNIWEDPQAEAHVKSLNDGNATVPTVDTGDTHFVVADLVSRNKVKKLIENTLDAGGEA</sequence>
<gene>
    <name evidence="2" type="ORF">RM6536_0766</name>
</gene>
<accession>A0A0K2RYV2</accession>
<dbReference type="Pfam" id="PF00462">
    <property type="entry name" value="Glutaredoxin"/>
    <property type="match status" value="1"/>
</dbReference>
<reference evidence="3" key="1">
    <citation type="submission" date="2015-08" db="EMBL/GenBank/DDBJ databases">
        <title>Complete genome sequence of Rothia mucilaginosa strain NUM-Rm6536.</title>
        <authorList>
            <person name="Nambu T."/>
        </authorList>
    </citation>
    <scope>NUCLEOTIDE SEQUENCE [LARGE SCALE GENOMIC DNA]</scope>
    <source>
        <strain evidence="3">NUM-Rm6536</strain>
    </source>
</reference>
<dbReference type="PROSITE" id="PS00194">
    <property type="entry name" value="THIOREDOXIN_1"/>
    <property type="match status" value="1"/>
</dbReference>
<proteinExistence type="predicted"/>
<dbReference type="PANTHER" id="PTHR34386:SF1">
    <property type="entry name" value="GLUTAREDOXIN-LIKE PROTEIN NRDH"/>
    <property type="match status" value="1"/>
</dbReference>
<dbReference type="Proteomes" id="UP000066203">
    <property type="component" value="Chromosome"/>
</dbReference>
<dbReference type="PANTHER" id="PTHR34386">
    <property type="entry name" value="GLUTAREDOXIN"/>
    <property type="match status" value="1"/>
</dbReference>
<protein>
    <recommendedName>
        <fullName evidence="1">Glutaredoxin domain-containing protein</fullName>
    </recommendedName>
</protein>
<dbReference type="EMBL" id="AP014938">
    <property type="protein sequence ID" value="BAS20013.1"/>
    <property type="molecule type" value="Genomic_DNA"/>
</dbReference>
<evidence type="ECO:0000259" key="1">
    <source>
        <dbReference type="Pfam" id="PF00462"/>
    </source>
</evidence>